<keyword evidence="4" id="KW-1185">Reference proteome</keyword>
<gene>
    <name evidence="3" type="ORF">FB556_0630</name>
</gene>
<dbReference type="InterPro" id="IPR002711">
    <property type="entry name" value="HNH"/>
</dbReference>
<dbReference type="Gene3D" id="1.10.30.50">
    <property type="match status" value="1"/>
</dbReference>
<accession>A0A543ANL9</accession>
<evidence type="ECO:0000259" key="2">
    <source>
        <dbReference type="SMART" id="SM00507"/>
    </source>
</evidence>
<keyword evidence="3" id="KW-0255">Endonuclease</keyword>
<evidence type="ECO:0000256" key="1">
    <source>
        <dbReference type="ARBA" id="ARBA00023450"/>
    </source>
</evidence>
<dbReference type="InterPro" id="IPR003615">
    <property type="entry name" value="HNH_nuc"/>
</dbReference>
<evidence type="ECO:0000313" key="4">
    <source>
        <dbReference type="Proteomes" id="UP000319746"/>
    </source>
</evidence>
<dbReference type="SMART" id="SM00507">
    <property type="entry name" value="HNHc"/>
    <property type="match status" value="1"/>
</dbReference>
<organism evidence="3 4">
    <name type="scientific">Enteractinococcus coprophilus</name>
    <dbReference type="NCBI Taxonomy" id="1027633"/>
    <lineage>
        <taxon>Bacteria</taxon>
        <taxon>Bacillati</taxon>
        <taxon>Actinomycetota</taxon>
        <taxon>Actinomycetes</taxon>
        <taxon>Micrococcales</taxon>
        <taxon>Micrococcaceae</taxon>
    </lineage>
</organism>
<dbReference type="OrthoDB" id="5241234at2"/>
<name>A0A543ANL9_9MICC</name>
<proteinExistence type="inferred from homology"/>
<protein>
    <submittedName>
        <fullName evidence="3">HNH endonuclease</fullName>
    </submittedName>
</protein>
<dbReference type="GO" id="GO:0008270">
    <property type="term" value="F:zinc ion binding"/>
    <property type="evidence" value="ECO:0007669"/>
    <property type="project" value="InterPro"/>
</dbReference>
<dbReference type="EMBL" id="VFOU01000001">
    <property type="protein sequence ID" value="TQL74177.1"/>
    <property type="molecule type" value="Genomic_DNA"/>
</dbReference>
<sequence length="438" mass="47987">MAVVMEGPGYGGNMTTIPTSQVEYVTEACDNIEAWDPAVDEAECIDRIRALAIGKSRFEAAMARETADLARRRAQAEADQGVVEADRGKGLGAEIGLARKESPSRGARHLNLARALTTDLPHTFDALREGRLSEEHAQAVVQETSWLSSEDRREVDVMLVDRFGTLGPRKLRAEARAHAQRLDAAGAVEHINRAVGSRRVGVRPAPNGMAYLTATLPTQQAVGVYSSLHRDASTMVGTGETEDRDGQPRTRDQIMADLLVERATGQQTAKAVPAEVQLVMTPETLCGWDDTPAWLSGHGPIPAPVVRQWLADETMVAFLRRVFTEPKTGQLVSLESTARAFPLGLRRKILLRDDICRTPYCEAPIKEVDHIHPVRQGGTTRWDNASGLCVACNQTKENRGWEHRGNGQFLRVTTPTGHHYTVATPELLPGRDIDPEPP</sequence>
<evidence type="ECO:0000313" key="3">
    <source>
        <dbReference type="EMBL" id="TQL74177.1"/>
    </source>
</evidence>
<dbReference type="GO" id="GO:0004519">
    <property type="term" value="F:endonuclease activity"/>
    <property type="evidence" value="ECO:0007669"/>
    <property type="project" value="UniProtKB-KW"/>
</dbReference>
<comment type="caution">
    <text evidence="3">The sequence shown here is derived from an EMBL/GenBank/DDBJ whole genome shotgun (WGS) entry which is preliminary data.</text>
</comment>
<dbReference type="GO" id="GO:0003676">
    <property type="term" value="F:nucleic acid binding"/>
    <property type="evidence" value="ECO:0007669"/>
    <property type="project" value="InterPro"/>
</dbReference>
<keyword evidence="3" id="KW-0378">Hydrolase</keyword>
<dbReference type="CDD" id="cd00085">
    <property type="entry name" value="HNHc"/>
    <property type="match status" value="1"/>
</dbReference>
<dbReference type="AlphaFoldDB" id="A0A543ANL9"/>
<dbReference type="Pfam" id="PF01844">
    <property type="entry name" value="HNH"/>
    <property type="match status" value="1"/>
</dbReference>
<dbReference type="Proteomes" id="UP000319746">
    <property type="component" value="Unassembled WGS sequence"/>
</dbReference>
<reference evidence="3 4" key="1">
    <citation type="submission" date="2019-06" db="EMBL/GenBank/DDBJ databases">
        <title>Sequencing the genomes of 1000 actinobacteria strains.</title>
        <authorList>
            <person name="Klenk H.-P."/>
        </authorList>
    </citation>
    <scope>NUCLEOTIDE SEQUENCE [LARGE SCALE GENOMIC DNA]</scope>
    <source>
        <strain evidence="3 4">DSM 24083</strain>
    </source>
</reference>
<dbReference type="Pfam" id="PF02720">
    <property type="entry name" value="DUF222"/>
    <property type="match status" value="1"/>
</dbReference>
<feature type="domain" description="HNH nuclease" evidence="2">
    <location>
        <begin position="344"/>
        <end position="394"/>
    </location>
</feature>
<keyword evidence="3" id="KW-0540">Nuclease</keyword>
<dbReference type="InterPro" id="IPR003870">
    <property type="entry name" value="DUF222"/>
</dbReference>
<comment type="similarity">
    <text evidence="1">Belongs to the Rv1128c/1148c/1588c/1702c/1945/3466 family.</text>
</comment>